<dbReference type="Proteomes" id="UP000327468">
    <property type="component" value="Chromosome 2"/>
</dbReference>
<proteinExistence type="inferred from homology"/>
<sequence length="222" mass="25286">MMSAATFFFGCVFELMTQSKQTLAGAFAHSAAFLTPPGSSSGLSAMPQPPEAGERQQQQPQQQLPLVRSLISRLPAQVLFCNRSPRTVQLLWINFRGQPESYGELQPQTGRRMNTFVGHPWMFRDAETDDPMLVNNKEMYLPNALENGQVSMVNITLPVFSLRERCLQVVRKLVRIEDFSRLEIARSLQEDLAQKPSIHSDLRRISQRVEQRLLQNREAQNT</sequence>
<gene>
    <name evidence="19" type="ORF">PHYPO_G00100110</name>
</gene>
<evidence type="ECO:0000256" key="3">
    <source>
        <dbReference type="ARBA" id="ARBA00004240"/>
    </source>
</evidence>
<comment type="similarity">
    <text evidence="6">Belongs to the VHL family.</text>
</comment>
<keyword evidence="10" id="KW-0256">Endoplasmic reticulum</keyword>
<dbReference type="InterPro" id="IPR037140">
    <property type="entry name" value="VHL_beta_dom_sf"/>
</dbReference>
<comment type="function">
    <text evidence="13">Involved in the ubiquitination and subsequent proteasomal degradation via the von Hippel-Lindau ubiquitination complex. Seems to act as a target recruitment subunit in the E3 ubiquitin ligase complex and recruits hydroxylated hypoxia-inducible factor (HIF) under normoxic conditions. Involved in transcriptional repression through interaction with HIF1A, HIF1AN and histone deacetylases. Ubiquitinates, in an oxygen-responsive manner, ADRB2. Acts as a negative regulator of mTORC1 by promoting ubiquitination and degradation of RPTOR.</text>
</comment>
<feature type="domain" description="von Hippel-Lindau disease tumour suppressor alpha" evidence="18">
    <location>
        <begin position="160"/>
        <end position="208"/>
    </location>
</feature>
<dbReference type="AlphaFoldDB" id="A0A5N5PXW5"/>
<evidence type="ECO:0000256" key="6">
    <source>
        <dbReference type="ARBA" id="ARBA00010057"/>
    </source>
</evidence>
<keyword evidence="7" id="KW-1003">Cell membrane</keyword>
<reference evidence="19 20" key="1">
    <citation type="submission" date="2019-06" db="EMBL/GenBank/DDBJ databases">
        <title>A chromosome-scale genome assembly of the striped catfish, Pangasianodon hypophthalmus.</title>
        <authorList>
            <person name="Wen M."/>
            <person name="Zahm M."/>
            <person name="Roques C."/>
            <person name="Cabau C."/>
            <person name="Klopp C."/>
            <person name="Donnadieu C."/>
            <person name="Jouanno E."/>
            <person name="Avarre J.-C."/>
            <person name="Campet M."/>
            <person name="Ha T.T.T."/>
            <person name="Dugue R."/>
            <person name="Lampietro C."/>
            <person name="Louis A."/>
            <person name="Herpin A."/>
            <person name="Echchiki A."/>
            <person name="Berthelot C."/>
            <person name="Parey E."/>
            <person name="Roest-Crollius H."/>
            <person name="Braasch I."/>
            <person name="Postlethwait J."/>
            <person name="Bobe J."/>
            <person name="Montfort J."/>
            <person name="Bouchez O."/>
            <person name="Begum T."/>
            <person name="Schartl M."/>
            <person name="Guiguen Y."/>
        </authorList>
    </citation>
    <scope>NUCLEOTIDE SEQUENCE [LARGE SCALE GENOMIC DNA]</scope>
    <source>
        <strain evidence="19 20">Indonesia</strain>
        <tissue evidence="19">Blood</tissue>
    </source>
</reference>
<dbReference type="CDD" id="cd05468">
    <property type="entry name" value="pVHL"/>
    <property type="match status" value="1"/>
</dbReference>
<dbReference type="InterPro" id="IPR024048">
    <property type="entry name" value="VHL_alpha_dom"/>
</dbReference>
<accession>A0A5N5PXW5</accession>
<dbReference type="FunFam" id="2.60.40.780:FF:000001">
    <property type="entry name" value="von Hippel-Lindau disease tumor suppressor"/>
    <property type="match status" value="1"/>
</dbReference>
<keyword evidence="9" id="KW-0833">Ubl conjugation pathway</keyword>
<dbReference type="InterPro" id="IPR022772">
    <property type="entry name" value="VHL_tumour_suppress_b/a_dom"/>
</dbReference>
<dbReference type="GO" id="GO:0005783">
    <property type="term" value="C:endoplasmic reticulum"/>
    <property type="evidence" value="ECO:0007669"/>
    <property type="project" value="UniProtKB-SubCell"/>
</dbReference>
<comment type="pathway">
    <text evidence="5">Protein modification; protein ubiquitination.</text>
</comment>
<dbReference type="FunFam" id="1.10.750.10:FF:000001">
    <property type="entry name" value="von Hippel-Lindau disease tumor suppressor"/>
    <property type="match status" value="1"/>
</dbReference>
<evidence type="ECO:0000256" key="12">
    <source>
        <dbReference type="ARBA" id="ARBA00023242"/>
    </source>
</evidence>
<dbReference type="Gene3D" id="1.10.750.10">
    <property type="entry name" value="von Hippel-Lindau disease tumour suppressor, alpha domain"/>
    <property type="match status" value="1"/>
</dbReference>
<feature type="region of interest" description="Disordered" evidence="16">
    <location>
        <begin position="38"/>
        <end position="63"/>
    </location>
</feature>
<comment type="subcellular location">
    <subcellularLocation>
        <location evidence="2">Cell membrane</location>
        <topology evidence="2">Peripheral membrane protein</topology>
    </subcellularLocation>
    <subcellularLocation>
        <location evidence="4">Cytoplasm</location>
    </subcellularLocation>
    <subcellularLocation>
        <location evidence="3">Endoplasmic reticulum</location>
    </subcellularLocation>
    <subcellularLocation>
        <location evidence="1">Nucleus</location>
    </subcellularLocation>
</comment>
<evidence type="ECO:0000256" key="4">
    <source>
        <dbReference type="ARBA" id="ARBA00004496"/>
    </source>
</evidence>
<protein>
    <recommendedName>
        <fullName evidence="14">von Hippel-Lindau disease tumor suppressor</fullName>
    </recommendedName>
    <alternativeName>
        <fullName evidence="15">pVHL</fullName>
    </alternativeName>
</protein>
<keyword evidence="20" id="KW-1185">Reference proteome</keyword>
<dbReference type="SUPFAM" id="SSF49468">
    <property type="entry name" value="VHL"/>
    <property type="match status" value="1"/>
</dbReference>
<dbReference type="GO" id="GO:0001666">
    <property type="term" value="P:response to hypoxia"/>
    <property type="evidence" value="ECO:0007669"/>
    <property type="project" value="UniProtKB-ARBA"/>
</dbReference>
<keyword evidence="8" id="KW-0963">Cytoplasm</keyword>
<evidence type="ECO:0000256" key="5">
    <source>
        <dbReference type="ARBA" id="ARBA00004906"/>
    </source>
</evidence>
<dbReference type="EMBL" id="VFJC01000003">
    <property type="protein sequence ID" value="KAB5583828.1"/>
    <property type="molecule type" value="Genomic_DNA"/>
</dbReference>
<evidence type="ECO:0000256" key="8">
    <source>
        <dbReference type="ARBA" id="ARBA00022490"/>
    </source>
</evidence>
<keyword evidence="11" id="KW-0472">Membrane</keyword>
<evidence type="ECO:0000256" key="9">
    <source>
        <dbReference type="ARBA" id="ARBA00022786"/>
    </source>
</evidence>
<evidence type="ECO:0000256" key="11">
    <source>
        <dbReference type="ARBA" id="ARBA00023136"/>
    </source>
</evidence>
<evidence type="ECO:0000313" key="20">
    <source>
        <dbReference type="Proteomes" id="UP000327468"/>
    </source>
</evidence>
<evidence type="ECO:0000256" key="10">
    <source>
        <dbReference type="ARBA" id="ARBA00022824"/>
    </source>
</evidence>
<evidence type="ECO:0000256" key="2">
    <source>
        <dbReference type="ARBA" id="ARBA00004202"/>
    </source>
</evidence>
<dbReference type="GO" id="GO:0010468">
    <property type="term" value="P:regulation of gene expression"/>
    <property type="evidence" value="ECO:0007669"/>
    <property type="project" value="UniProtKB-ARBA"/>
</dbReference>
<evidence type="ECO:0000256" key="16">
    <source>
        <dbReference type="SAM" id="MobiDB-lite"/>
    </source>
</evidence>
<evidence type="ECO:0000256" key="1">
    <source>
        <dbReference type="ARBA" id="ARBA00004123"/>
    </source>
</evidence>
<dbReference type="Pfam" id="PF01847">
    <property type="entry name" value="VHL"/>
    <property type="match status" value="1"/>
</dbReference>
<comment type="caution">
    <text evidence="19">The sequence shown here is derived from an EMBL/GenBank/DDBJ whole genome shotgun (WGS) entry which is preliminary data.</text>
</comment>
<evidence type="ECO:0000259" key="18">
    <source>
        <dbReference type="Pfam" id="PF17211"/>
    </source>
</evidence>
<name>A0A5N5PXW5_PANHP</name>
<evidence type="ECO:0000256" key="15">
    <source>
        <dbReference type="ARBA" id="ARBA00080646"/>
    </source>
</evidence>
<dbReference type="InterPro" id="IPR024053">
    <property type="entry name" value="VHL_beta_dom"/>
</dbReference>
<dbReference type="InterPro" id="IPR036208">
    <property type="entry name" value="VHL_sf"/>
</dbReference>
<keyword evidence="12" id="KW-0539">Nucleus</keyword>
<dbReference type="Gene3D" id="2.60.40.780">
    <property type="entry name" value="von Hippel-Lindau disease tumour suppressor, beta domain"/>
    <property type="match status" value="1"/>
</dbReference>
<feature type="domain" description="von Hippel-Lindau disease tumour suppressor beta" evidence="17">
    <location>
        <begin position="67"/>
        <end position="148"/>
    </location>
</feature>
<evidence type="ECO:0000256" key="14">
    <source>
        <dbReference type="ARBA" id="ARBA00072532"/>
    </source>
</evidence>
<evidence type="ECO:0000259" key="17">
    <source>
        <dbReference type="Pfam" id="PF01847"/>
    </source>
</evidence>
<organism evidence="19 20">
    <name type="scientific">Pangasianodon hypophthalmus</name>
    <name type="common">Striped catfish</name>
    <name type="synonym">Helicophagus hypophthalmus</name>
    <dbReference type="NCBI Taxonomy" id="310915"/>
    <lineage>
        <taxon>Eukaryota</taxon>
        <taxon>Metazoa</taxon>
        <taxon>Chordata</taxon>
        <taxon>Craniata</taxon>
        <taxon>Vertebrata</taxon>
        <taxon>Euteleostomi</taxon>
        <taxon>Actinopterygii</taxon>
        <taxon>Neopterygii</taxon>
        <taxon>Teleostei</taxon>
        <taxon>Ostariophysi</taxon>
        <taxon>Siluriformes</taxon>
        <taxon>Pangasiidae</taxon>
        <taxon>Pangasianodon</taxon>
    </lineage>
</organism>
<dbReference type="Pfam" id="PF17211">
    <property type="entry name" value="VHL_C"/>
    <property type="match status" value="1"/>
</dbReference>
<evidence type="ECO:0000313" key="19">
    <source>
        <dbReference type="EMBL" id="KAB5583828.1"/>
    </source>
</evidence>
<dbReference type="GO" id="GO:0005634">
    <property type="term" value="C:nucleus"/>
    <property type="evidence" value="ECO:0007669"/>
    <property type="project" value="UniProtKB-SubCell"/>
</dbReference>
<dbReference type="InterPro" id="IPR037139">
    <property type="entry name" value="VHL_alpha_dom_sf"/>
</dbReference>
<dbReference type="GO" id="GO:0005886">
    <property type="term" value="C:plasma membrane"/>
    <property type="evidence" value="ECO:0007669"/>
    <property type="project" value="UniProtKB-SubCell"/>
</dbReference>
<evidence type="ECO:0000256" key="13">
    <source>
        <dbReference type="ARBA" id="ARBA00059036"/>
    </source>
</evidence>
<evidence type="ECO:0000256" key="7">
    <source>
        <dbReference type="ARBA" id="ARBA00022475"/>
    </source>
</evidence>